<name>A0A4Y9Z2E3_9AGAM</name>
<dbReference type="Proteomes" id="UP000298327">
    <property type="component" value="Unassembled WGS sequence"/>
</dbReference>
<proteinExistence type="predicted"/>
<dbReference type="EMBL" id="SEOQ01000174">
    <property type="protein sequence ID" value="TFY68021.1"/>
    <property type="molecule type" value="Genomic_DNA"/>
</dbReference>
<accession>A0A4Y9Z2E3</accession>
<feature type="region of interest" description="Disordered" evidence="1">
    <location>
        <begin position="616"/>
        <end position="646"/>
    </location>
</feature>
<feature type="signal peptide" evidence="2">
    <location>
        <begin position="1"/>
        <end position="22"/>
    </location>
</feature>
<dbReference type="InterPro" id="IPR055647">
    <property type="entry name" value="DUF7223"/>
</dbReference>
<dbReference type="AlphaFoldDB" id="A0A4Y9Z2E3"/>
<organism evidence="4 5">
    <name type="scientific">Dentipellis fragilis</name>
    <dbReference type="NCBI Taxonomy" id="205917"/>
    <lineage>
        <taxon>Eukaryota</taxon>
        <taxon>Fungi</taxon>
        <taxon>Dikarya</taxon>
        <taxon>Basidiomycota</taxon>
        <taxon>Agaricomycotina</taxon>
        <taxon>Agaricomycetes</taxon>
        <taxon>Russulales</taxon>
        <taxon>Hericiaceae</taxon>
        <taxon>Dentipellis</taxon>
    </lineage>
</organism>
<evidence type="ECO:0000313" key="4">
    <source>
        <dbReference type="EMBL" id="TFY68021.1"/>
    </source>
</evidence>
<reference evidence="4 5" key="1">
    <citation type="submission" date="2019-02" db="EMBL/GenBank/DDBJ databases">
        <title>Genome sequencing of the rare red list fungi Dentipellis fragilis.</title>
        <authorList>
            <person name="Buettner E."/>
            <person name="Kellner H."/>
        </authorList>
    </citation>
    <scope>NUCLEOTIDE SEQUENCE [LARGE SCALE GENOMIC DNA]</scope>
    <source>
        <strain evidence="4 5">DSM 105465</strain>
    </source>
</reference>
<dbReference type="OrthoDB" id="73875at2759"/>
<sequence length="646" mass="66616">MSTFSKFAFIIALSLAGKTVLAANDWTVPCTNGQCSYDLPSHSSASASVHVWGSPNAISDITEAAGWKILSCDAKSKNQTIRMVCTSSSAPCDHVLQDGAVHKLVRMPEACGSMPFARVANYSIADDQSIPDSLKRSLFGRGQSAQLTVHSLTLDTNFAAVNATQTGSVSFSVQGINVPGENGNFDIIPPNQKRRFVSRPVMSRHHDIVQSRGWIGDLQGKFNKTETKDLPAVDVNKQANVLNANVDCPDFKASLQASMDTKAHAQISLGVVAAGTAIPPKLTEFGILVGLTGDIDATLTVNASAEGSFDSGAIPIFSAGVPGLEIPGILTVGPVFTVSAELNGDVELDLDFNVGLSYKFDNAQLQFPPSTGSSGGSLAAMLRLDFALSADPNFSGNAHLVVHIIPEVAIEIIALEGVATSSIYLDLDASTTLDLQGAASASGSTGSTGKSGSGEAQACIDLSANLDVYMGAKAKFFSLFDENTKVTLYNKDFDLYKVCVSSSWERKRLLTIAQKCFGAATPSSSHAVASSTTSSLGQLVPIATTSSLGQLIPISTARSGSIPVTSSASSSTIYANASSTMTVSSDSSGLIAIASPTNGVLASGTYTIPASSTGHSFATKSAAVPGSSASSSSSGAPLATPTSPPK</sequence>
<comment type="caution">
    <text evidence="4">The sequence shown here is derived from an EMBL/GenBank/DDBJ whole genome shotgun (WGS) entry which is preliminary data.</text>
</comment>
<feature type="compositionally biased region" description="Low complexity" evidence="1">
    <location>
        <begin position="621"/>
        <end position="646"/>
    </location>
</feature>
<evidence type="ECO:0000313" key="5">
    <source>
        <dbReference type="Proteomes" id="UP000298327"/>
    </source>
</evidence>
<evidence type="ECO:0000256" key="1">
    <source>
        <dbReference type="SAM" id="MobiDB-lite"/>
    </source>
</evidence>
<feature type="domain" description="DUF7223" evidence="3">
    <location>
        <begin position="237"/>
        <end position="500"/>
    </location>
</feature>
<gene>
    <name evidence="4" type="ORF">EVG20_g3724</name>
</gene>
<feature type="chain" id="PRO_5021309600" description="DUF7223 domain-containing protein" evidence="2">
    <location>
        <begin position="23"/>
        <end position="646"/>
    </location>
</feature>
<evidence type="ECO:0000256" key="2">
    <source>
        <dbReference type="SAM" id="SignalP"/>
    </source>
</evidence>
<keyword evidence="5" id="KW-1185">Reference proteome</keyword>
<keyword evidence="2" id="KW-0732">Signal</keyword>
<evidence type="ECO:0000259" key="3">
    <source>
        <dbReference type="Pfam" id="PF23865"/>
    </source>
</evidence>
<protein>
    <recommendedName>
        <fullName evidence="3">DUF7223 domain-containing protein</fullName>
    </recommendedName>
</protein>
<dbReference type="Pfam" id="PF23865">
    <property type="entry name" value="DUF7223"/>
    <property type="match status" value="1"/>
</dbReference>